<gene>
    <name evidence="3" type="ORF">CAK95_02505</name>
</gene>
<dbReference type="Proteomes" id="UP000194137">
    <property type="component" value="Chromosome"/>
</dbReference>
<dbReference type="Pfam" id="PF12728">
    <property type="entry name" value="HTH_17"/>
    <property type="match status" value="1"/>
</dbReference>
<dbReference type="STRING" id="1235591.CAK95_02505"/>
<dbReference type="AlphaFoldDB" id="A0A1W6ZLF9"/>
<reference evidence="3 4" key="1">
    <citation type="submission" date="2017-05" db="EMBL/GenBank/DDBJ databases">
        <title>Full genome sequence of Pseudorhodoplanes sinuspersici.</title>
        <authorList>
            <person name="Dastgheib S.M.M."/>
            <person name="Shavandi M."/>
            <person name="Tirandaz H."/>
        </authorList>
    </citation>
    <scope>NUCLEOTIDE SEQUENCE [LARGE SCALE GENOMIC DNA]</scope>
    <source>
        <strain evidence="3 4">RIPI110</strain>
    </source>
</reference>
<evidence type="ECO:0000259" key="2">
    <source>
        <dbReference type="Pfam" id="PF12728"/>
    </source>
</evidence>
<name>A0A1W6ZLF9_9HYPH</name>
<evidence type="ECO:0000313" key="3">
    <source>
        <dbReference type="EMBL" id="ARP98077.1"/>
    </source>
</evidence>
<feature type="domain" description="Helix-turn-helix" evidence="2">
    <location>
        <begin position="97"/>
        <end position="146"/>
    </location>
</feature>
<feature type="region of interest" description="Disordered" evidence="1">
    <location>
        <begin position="1"/>
        <end position="64"/>
    </location>
</feature>
<proteinExistence type="predicted"/>
<dbReference type="InterPro" id="IPR009061">
    <property type="entry name" value="DNA-bd_dom_put_sf"/>
</dbReference>
<dbReference type="InterPro" id="IPR041657">
    <property type="entry name" value="HTH_17"/>
</dbReference>
<dbReference type="OrthoDB" id="9806994at2"/>
<feature type="region of interest" description="Disordered" evidence="1">
    <location>
        <begin position="146"/>
        <end position="173"/>
    </location>
</feature>
<dbReference type="KEGG" id="psin:CAK95_02505"/>
<keyword evidence="4" id="KW-1185">Reference proteome</keyword>
<protein>
    <recommendedName>
        <fullName evidence="2">Helix-turn-helix domain-containing protein</fullName>
    </recommendedName>
</protein>
<feature type="compositionally biased region" description="Polar residues" evidence="1">
    <location>
        <begin position="149"/>
        <end position="167"/>
    </location>
</feature>
<accession>A0A1W6ZLF9</accession>
<dbReference type="EMBL" id="CP021112">
    <property type="protein sequence ID" value="ARP98077.1"/>
    <property type="molecule type" value="Genomic_DNA"/>
</dbReference>
<sequence length="173" mass="18420">MEERGAPQAHQPHHRPRQADGERRLSHAAAWRSGPGEALPPPLTGGTLQEASCGGSPPRRRSSVTLASVPLPCAAAAANCTEAPLRPSPSLVAPRFLRTHDAAAFLGLSGRTLEKHRCTGTGPVFRKLGGRVVYAIEDLEAWAAERARNSTSDPGQPLSRYTVQSRPAPSRGR</sequence>
<organism evidence="3 4">
    <name type="scientific">Pseudorhodoplanes sinuspersici</name>
    <dbReference type="NCBI Taxonomy" id="1235591"/>
    <lineage>
        <taxon>Bacteria</taxon>
        <taxon>Pseudomonadati</taxon>
        <taxon>Pseudomonadota</taxon>
        <taxon>Alphaproteobacteria</taxon>
        <taxon>Hyphomicrobiales</taxon>
        <taxon>Pseudorhodoplanes</taxon>
    </lineage>
</organism>
<evidence type="ECO:0000313" key="4">
    <source>
        <dbReference type="Proteomes" id="UP000194137"/>
    </source>
</evidence>
<dbReference type="SUPFAM" id="SSF46955">
    <property type="entry name" value="Putative DNA-binding domain"/>
    <property type="match status" value="1"/>
</dbReference>
<evidence type="ECO:0000256" key="1">
    <source>
        <dbReference type="SAM" id="MobiDB-lite"/>
    </source>
</evidence>